<dbReference type="EMBL" id="JBCGBO010000003">
    <property type="protein sequence ID" value="KAK9214864.1"/>
    <property type="molecule type" value="Genomic_DNA"/>
</dbReference>
<gene>
    <name evidence="3" type="ORF">WN944_006864</name>
</gene>
<sequence length="514" mass="57889">MSVFNLPLGLCNDMQGEIVKFWWGSSKEKRSIHWSRWENLSQAKIRGGLGFKDLSCFNQALVAKQGWRLIQASDSLVARVLKVRYFRHLSFLEASLGSKPSYIWRIILWGREVLIKGCRWRIGDGKQINIFNNSWIPRPTIFKSTTPPNLASGTCVAELIDGNRCWKEHIIYQCFGTDDAYLIVQIPLPRRQSEDILLWHYDKRGQHLVKSGYQVALSQKHHGIPSCSNPNPSQWNVIWKLKIPEKVKIFLWRAAKNILPTAENLWKKRVMQEAICPVCRSGWENTVHALVDCKIARKSARNNLIFKGKYDDPVRLVAKVVTVAESVKRIKQPEEAFLAELNNAQQSQWSPPEEGWFKVNVDAAMDGVNYLAGLGAVVKNHKGDTVAAAVSTIKSSGDVELSEVKVVLWGMQATAKAGATSVVLESDSKGSKYYRQPPMVTLLMVVSCDLEFVFATTFPSKTSFLNSSLAKAAQIAICDHCWTFKSFKVNLKVGGIIFSPNSNYFLLVSEPREG</sequence>
<dbReference type="PANTHER" id="PTHR33116:SF86">
    <property type="entry name" value="REVERSE TRANSCRIPTASE DOMAIN-CONTAINING PROTEIN"/>
    <property type="match status" value="1"/>
</dbReference>
<protein>
    <recommendedName>
        <fullName evidence="5">Reverse transcriptase zinc-binding domain-containing protein</fullName>
    </recommendedName>
</protein>
<accession>A0AAP0MJX4</accession>
<organism evidence="3 4">
    <name type="scientific">Citrus x changshan-huyou</name>
    <dbReference type="NCBI Taxonomy" id="2935761"/>
    <lineage>
        <taxon>Eukaryota</taxon>
        <taxon>Viridiplantae</taxon>
        <taxon>Streptophyta</taxon>
        <taxon>Embryophyta</taxon>
        <taxon>Tracheophyta</taxon>
        <taxon>Spermatophyta</taxon>
        <taxon>Magnoliopsida</taxon>
        <taxon>eudicotyledons</taxon>
        <taxon>Gunneridae</taxon>
        <taxon>Pentapetalae</taxon>
        <taxon>rosids</taxon>
        <taxon>malvids</taxon>
        <taxon>Sapindales</taxon>
        <taxon>Rutaceae</taxon>
        <taxon>Aurantioideae</taxon>
        <taxon>Citrus</taxon>
    </lineage>
</organism>
<feature type="domain" description="RNase H type-1" evidence="1">
    <location>
        <begin position="360"/>
        <end position="429"/>
    </location>
</feature>
<comment type="caution">
    <text evidence="3">The sequence shown here is derived from an EMBL/GenBank/DDBJ whole genome shotgun (WGS) entry which is preliminary data.</text>
</comment>
<name>A0AAP0MJX4_9ROSI</name>
<dbReference type="PANTHER" id="PTHR33116">
    <property type="entry name" value="REVERSE TRANSCRIPTASE ZINC-BINDING DOMAIN-CONTAINING PROTEIN-RELATED-RELATED"/>
    <property type="match status" value="1"/>
</dbReference>
<evidence type="ECO:0000259" key="1">
    <source>
        <dbReference type="Pfam" id="PF13456"/>
    </source>
</evidence>
<evidence type="ECO:0000313" key="3">
    <source>
        <dbReference type="EMBL" id="KAK9214864.1"/>
    </source>
</evidence>
<keyword evidence="4" id="KW-1185">Reference proteome</keyword>
<evidence type="ECO:0008006" key="5">
    <source>
        <dbReference type="Google" id="ProtNLM"/>
    </source>
</evidence>
<proteinExistence type="predicted"/>
<dbReference type="Pfam" id="PF13966">
    <property type="entry name" value="zf-RVT"/>
    <property type="match status" value="1"/>
</dbReference>
<dbReference type="GO" id="GO:0003676">
    <property type="term" value="F:nucleic acid binding"/>
    <property type="evidence" value="ECO:0007669"/>
    <property type="project" value="InterPro"/>
</dbReference>
<dbReference type="AlphaFoldDB" id="A0AAP0MJX4"/>
<feature type="domain" description="Reverse transcriptase zinc-binding" evidence="2">
    <location>
        <begin position="230"/>
        <end position="298"/>
    </location>
</feature>
<dbReference type="Pfam" id="PF13456">
    <property type="entry name" value="RVT_3"/>
    <property type="match status" value="1"/>
</dbReference>
<evidence type="ECO:0000259" key="2">
    <source>
        <dbReference type="Pfam" id="PF13966"/>
    </source>
</evidence>
<reference evidence="3 4" key="1">
    <citation type="submission" date="2024-05" db="EMBL/GenBank/DDBJ databases">
        <title>Haplotype-resolved chromosome-level genome assembly of Huyou (Citrus changshanensis).</title>
        <authorList>
            <person name="Miao C."/>
            <person name="Chen W."/>
            <person name="Wu Y."/>
            <person name="Wang L."/>
            <person name="Zhao S."/>
            <person name="Grierson D."/>
            <person name="Xu C."/>
            <person name="Chen K."/>
        </authorList>
    </citation>
    <scope>NUCLEOTIDE SEQUENCE [LARGE SCALE GENOMIC DNA]</scope>
    <source>
        <strain evidence="3">01-14</strain>
        <tissue evidence="3">Leaf</tissue>
    </source>
</reference>
<dbReference type="Proteomes" id="UP001428341">
    <property type="component" value="Unassembled WGS sequence"/>
</dbReference>
<evidence type="ECO:0000313" key="4">
    <source>
        <dbReference type="Proteomes" id="UP001428341"/>
    </source>
</evidence>
<dbReference type="InterPro" id="IPR026960">
    <property type="entry name" value="RVT-Znf"/>
</dbReference>
<dbReference type="InterPro" id="IPR002156">
    <property type="entry name" value="RNaseH_domain"/>
</dbReference>
<dbReference type="GO" id="GO:0004523">
    <property type="term" value="F:RNA-DNA hybrid ribonuclease activity"/>
    <property type="evidence" value="ECO:0007669"/>
    <property type="project" value="InterPro"/>
</dbReference>